<organism evidence="3 5">
    <name type="scientific">Oceanimonas baumannii</name>
    <dbReference type="NCBI Taxonomy" id="129578"/>
    <lineage>
        <taxon>Bacteria</taxon>
        <taxon>Pseudomonadati</taxon>
        <taxon>Pseudomonadota</taxon>
        <taxon>Gammaproteobacteria</taxon>
        <taxon>Aeromonadales</taxon>
        <taxon>Aeromonadaceae</taxon>
        <taxon>Oceanimonas</taxon>
    </lineage>
</organism>
<dbReference type="PIRSF" id="PIRSF018266">
    <property type="entry name" value="FecR"/>
    <property type="match status" value="1"/>
</dbReference>
<dbReference type="Proteomes" id="UP000243640">
    <property type="component" value="Unassembled WGS sequence"/>
</dbReference>
<feature type="domain" description="FecR protein" evidence="1">
    <location>
        <begin position="105"/>
        <end position="195"/>
    </location>
</feature>
<dbReference type="Pfam" id="PF16220">
    <property type="entry name" value="DUF4880"/>
    <property type="match status" value="1"/>
</dbReference>
<evidence type="ECO:0000313" key="6">
    <source>
        <dbReference type="Proteomes" id="UP000295058"/>
    </source>
</evidence>
<evidence type="ECO:0000313" key="5">
    <source>
        <dbReference type="Proteomes" id="UP000243640"/>
    </source>
</evidence>
<dbReference type="InterPro" id="IPR032623">
    <property type="entry name" value="FecR_N"/>
</dbReference>
<gene>
    <name evidence="3" type="ORF">B6S09_14935</name>
    <name evidence="4" type="ORF">LY04_02592</name>
</gene>
<dbReference type="EMBL" id="SODO01000010">
    <property type="protein sequence ID" value="TDW57727.1"/>
    <property type="molecule type" value="Genomic_DNA"/>
</dbReference>
<dbReference type="RefSeq" id="WP_094279298.1">
    <property type="nucleotide sequence ID" value="NZ_NQJF01000013.1"/>
</dbReference>
<dbReference type="PANTHER" id="PTHR30273">
    <property type="entry name" value="PERIPLASMIC SIGNAL SENSOR AND SIGMA FACTOR ACTIVATOR FECR-RELATED"/>
    <property type="match status" value="1"/>
</dbReference>
<evidence type="ECO:0000313" key="3">
    <source>
        <dbReference type="EMBL" id="OYD22762.1"/>
    </source>
</evidence>
<keyword evidence="6" id="KW-1185">Reference proteome</keyword>
<dbReference type="PANTHER" id="PTHR30273:SF2">
    <property type="entry name" value="PROTEIN FECR"/>
    <property type="match status" value="1"/>
</dbReference>
<protein>
    <submittedName>
        <fullName evidence="4">FecR family protein</fullName>
    </submittedName>
</protein>
<feature type="domain" description="FecR N-terminal" evidence="2">
    <location>
        <begin position="10"/>
        <end position="52"/>
    </location>
</feature>
<reference evidence="4 6" key="2">
    <citation type="submission" date="2019-03" db="EMBL/GenBank/DDBJ databases">
        <title>Genomic Encyclopedia of Archaeal and Bacterial Type Strains, Phase II (KMG-II): from individual species to whole genera.</title>
        <authorList>
            <person name="Goeker M."/>
        </authorList>
    </citation>
    <scope>NUCLEOTIDE SEQUENCE [LARGE SCALE GENOMIC DNA]</scope>
    <source>
        <strain evidence="4 6">DSM 15594</strain>
    </source>
</reference>
<dbReference type="Proteomes" id="UP000295058">
    <property type="component" value="Unassembled WGS sequence"/>
</dbReference>
<evidence type="ECO:0000313" key="4">
    <source>
        <dbReference type="EMBL" id="TDW57727.1"/>
    </source>
</evidence>
<reference evidence="3 5" key="1">
    <citation type="submission" date="2017-08" db="EMBL/GenBank/DDBJ databases">
        <title>Draft Genome Sequence of the Marine Bacterium Oceanimonas baumannii ATCC 700832.</title>
        <authorList>
            <person name="Mcclelland W.D."/>
            <person name="Brennan M.A."/>
            <person name="Trachtenberg A.M."/>
            <person name="Maclea K.S."/>
        </authorList>
    </citation>
    <scope>NUCLEOTIDE SEQUENCE [LARGE SCALE GENOMIC DNA]</scope>
    <source>
        <strain evidence="3 5">ATCC 700832</strain>
    </source>
</reference>
<sequence length="308" mass="34524">MTQLTREAIEQASVWMARLWADDVSEADKQAFEAWREQHPANDCAWQQLQRLQQKFSTLPQPHTGSRVLGRSQGPSRRQFLLWGGVSVGTLVLPTRWPQHSGELYTSAVGEQKRLTLADGTRLIMDTDTEVRVDFNHGRRRLYLRQGRVMITTAHHGTPFELETAHGRVVPLGTRFSVYARQRQTQVEVLEGAVELRPAISGGTSRILAGEQGQLTGTDASAAQPLADGAGLWTAHKLVATGQPLHEFIAELARYHPGVLRADASLHRLKVTGVFMVNDTEAVLRHLAQILPVRVRHFTRYWVRVSAR</sequence>
<dbReference type="OrthoDB" id="7032198at2"/>
<dbReference type="EMBL" id="NQJF01000013">
    <property type="protein sequence ID" value="OYD22762.1"/>
    <property type="molecule type" value="Genomic_DNA"/>
</dbReference>
<dbReference type="InterPro" id="IPR006860">
    <property type="entry name" value="FecR"/>
</dbReference>
<comment type="caution">
    <text evidence="3">The sequence shown here is derived from an EMBL/GenBank/DDBJ whole genome shotgun (WGS) entry which is preliminary data.</text>
</comment>
<evidence type="ECO:0000259" key="1">
    <source>
        <dbReference type="Pfam" id="PF04773"/>
    </source>
</evidence>
<dbReference type="GO" id="GO:0016989">
    <property type="term" value="F:sigma factor antagonist activity"/>
    <property type="evidence" value="ECO:0007669"/>
    <property type="project" value="TreeGrafter"/>
</dbReference>
<name>A0A235CE02_9GAMM</name>
<dbReference type="Gene3D" id="2.60.120.1440">
    <property type="match status" value="1"/>
</dbReference>
<accession>A0A235CE02</accession>
<proteinExistence type="predicted"/>
<dbReference type="Pfam" id="PF04773">
    <property type="entry name" value="FecR"/>
    <property type="match status" value="1"/>
</dbReference>
<dbReference type="InterPro" id="IPR012373">
    <property type="entry name" value="Ferrdict_sens_TM"/>
</dbReference>
<evidence type="ECO:0000259" key="2">
    <source>
        <dbReference type="Pfam" id="PF16220"/>
    </source>
</evidence>
<dbReference type="AlphaFoldDB" id="A0A235CE02"/>